<protein>
    <submittedName>
        <fullName evidence="1">Uncharacterized protein</fullName>
    </submittedName>
</protein>
<keyword evidence="2" id="KW-1185">Reference proteome</keyword>
<dbReference type="EMBL" id="BMAU01021334">
    <property type="protein sequence ID" value="GFY15291.1"/>
    <property type="molecule type" value="Genomic_DNA"/>
</dbReference>
<sequence>MFQRLPRQLCESGLFIASTDGRGRSRTVRQTHLEEVILDHVNETPGKSTRAVARRLPPPTLGEAISSSIQPSFVGGICRPILFNCSRVAWVINDRRYFYRITVRILVSLKTYRVEDPDTGKICRESKSTCWRDAKIWREGCKREKITCLPPHLTEVENNEIDR</sequence>
<dbReference type="AlphaFoldDB" id="A0A8X6SVQ5"/>
<evidence type="ECO:0000313" key="2">
    <source>
        <dbReference type="Proteomes" id="UP000887159"/>
    </source>
</evidence>
<comment type="caution">
    <text evidence="1">The sequence shown here is derived from an EMBL/GenBank/DDBJ whole genome shotgun (WGS) entry which is preliminary data.</text>
</comment>
<gene>
    <name evidence="1" type="ORF">TNCV_1571021</name>
</gene>
<name>A0A8X6SVQ5_TRICX</name>
<proteinExistence type="predicted"/>
<accession>A0A8X6SVQ5</accession>
<dbReference type="Proteomes" id="UP000887159">
    <property type="component" value="Unassembled WGS sequence"/>
</dbReference>
<organism evidence="1 2">
    <name type="scientific">Trichonephila clavipes</name>
    <name type="common">Golden silk orbweaver</name>
    <name type="synonym">Nephila clavipes</name>
    <dbReference type="NCBI Taxonomy" id="2585209"/>
    <lineage>
        <taxon>Eukaryota</taxon>
        <taxon>Metazoa</taxon>
        <taxon>Ecdysozoa</taxon>
        <taxon>Arthropoda</taxon>
        <taxon>Chelicerata</taxon>
        <taxon>Arachnida</taxon>
        <taxon>Araneae</taxon>
        <taxon>Araneomorphae</taxon>
        <taxon>Entelegynae</taxon>
        <taxon>Araneoidea</taxon>
        <taxon>Nephilidae</taxon>
        <taxon>Trichonephila</taxon>
    </lineage>
</organism>
<reference evidence="1" key="1">
    <citation type="submission" date="2020-08" db="EMBL/GenBank/DDBJ databases">
        <title>Multicomponent nature underlies the extraordinary mechanical properties of spider dragline silk.</title>
        <authorList>
            <person name="Kono N."/>
            <person name="Nakamura H."/>
            <person name="Mori M."/>
            <person name="Yoshida Y."/>
            <person name="Ohtoshi R."/>
            <person name="Malay A.D."/>
            <person name="Moran D.A.P."/>
            <person name="Tomita M."/>
            <person name="Numata K."/>
            <person name="Arakawa K."/>
        </authorList>
    </citation>
    <scope>NUCLEOTIDE SEQUENCE</scope>
</reference>
<evidence type="ECO:0000313" key="1">
    <source>
        <dbReference type="EMBL" id="GFY15291.1"/>
    </source>
</evidence>